<feature type="non-terminal residue" evidence="1">
    <location>
        <position position="1"/>
    </location>
</feature>
<gene>
    <name evidence="1" type="ORF">METZ01_LOCUS316147</name>
</gene>
<organism evidence="1">
    <name type="scientific">marine metagenome</name>
    <dbReference type="NCBI Taxonomy" id="408172"/>
    <lineage>
        <taxon>unclassified sequences</taxon>
        <taxon>metagenomes</taxon>
        <taxon>ecological metagenomes</taxon>
    </lineage>
</organism>
<name>A0A382NQ51_9ZZZZ</name>
<proteinExistence type="predicted"/>
<accession>A0A382NQ51</accession>
<dbReference type="AlphaFoldDB" id="A0A382NQ51"/>
<protein>
    <submittedName>
        <fullName evidence="1">Uncharacterized protein</fullName>
    </submittedName>
</protein>
<evidence type="ECO:0000313" key="1">
    <source>
        <dbReference type="EMBL" id="SVC63293.1"/>
    </source>
</evidence>
<sequence>VTYFTRQGYQSYKLYKDASEEYDHYKMKYESLSDQYNNSEFNYYYTKAELSHLEMTGAFNDFQINTGGLALVYSINLAEIIQSWIIFSK</sequence>
<reference evidence="1" key="1">
    <citation type="submission" date="2018-05" db="EMBL/GenBank/DDBJ databases">
        <authorList>
            <person name="Lanie J.A."/>
            <person name="Ng W.-L."/>
            <person name="Kazmierczak K.M."/>
            <person name="Andrzejewski T.M."/>
            <person name="Davidsen T.M."/>
            <person name="Wayne K.J."/>
            <person name="Tettelin H."/>
            <person name="Glass J.I."/>
            <person name="Rusch D."/>
            <person name="Podicherti R."/>
            <person name="Tsui H.-C.T."/>
            <person name="Winkler M.E."/>
        </authorList>
    </citation>
    <scope>NUCLEOTIDE SEQUENCE</scope>
</reference>
<dbReference type="EMBL" id="UINC01102008">
    <property type="protein sequence ID" value="SVC63293.1"/>
    <property type="molecule type" value="Genomic_DNA"/>
</dbReference>